<name>A0ACA9T8S6_BIOOC</name>
<protein>
    <submittedName>
        <fullName evidence="1">Uncharacterized protein</fullName>
    </submittedName>
</protein>
<organism evidence="1 2">
    <name type="scientific">Clonostachys rosea f. rosea IK726</name>
    <dbReference type="NCBI Taxonomy" id="1349383"/>
    <lineage>
        <taxon>Eukaryota</taxon>
        <taxon>Fungi</taxon>
        <taxon>Dikarya</taxon>
        <taxon>Ascomycota</taxon>
        <taxon>Pezizomycotina</taxon>
        <taxon>Sordariomycetes</taxon>
        <taxon>Hypocreomycetidae</taxon>
        <taxon>Hypocreales</taxon>
        <taxon>Bionectriaceae</taxon>
        <taxon>Clonostachys</taxon>
    </lineage>
</organism>
<accession>A0ACA9T8S6</accession>
<comment type="caution">
    <text evidence="1">The sequence shown here is derived from an EMBL/GenBank/DDBJ whole genome shotgun (WGS) entry which is preliminary data.</text>
</comment>
<keyword evidence="2" id="KW-1185">Reference proteome</keyword>
<dbReference type="EMBL" id="CADEHS020000001">
    <property type="protein sequence ID" value="CAG9937113.1"/>
    <property type="molecule type" value="Genomic_DNA"/>
</dbReference>
<proteinExistence type="predicted"/>
<sequence>MIERYYKYVQLRMEVSINSGLALTPSVLRTLTKARKVGRALELNGITAANELRRHKEKTLSRQKLQDERRIVAKFGPITVGDARSRVATDDHNRRAAQADEVQRIERKAIRNEEAFLRRWLRIVRGFVRAGITEIQVQQLKVLGPDNTGFSFEILVPQQWFLKQDKRLFLNSLESMTRIYALHRELREEFRNPQLQESLMWPLVYYQPHVVAAIELVITKEDNRKMKKIMLSQEMDGMSVFSIEESVYEASVLDEICVETQYEEF</sequence>
<gene>
    <name evidence="1" type="ORF">CRV2_00004296</name>
</gene>
<evidence type="ECO:0000313" key="2">
    <source>
        <dbReference type="Proteomes" id="UP000836387"/>
    </source>
</evidence>
<reference evidence="1" key="2">
    <citation type="submission" date="2021-10" db="EMBL/GenBank/DDBJ databases">
        <authorList>
            <person name="Piombo E."/>
        </authorList>
    </citation>
    <scope>NUCLEOTIDE SEQUENCE</scope>
</reference>
<dbReference type="Proteomes" id="UP000836387">
    <property type="component" value="Unassembled WGS sequence"/>
</dbReference>
<reference evidence="1" key="1">
    <citation type="submission" date="2020-04" db="EMBL/GenBank/DDBJ databases">
        <authorList>
            <person name="Broberg M."/>
        </authorList>
    </citation>
    <scope>NUCLEOTIDE SEQUENCE</scope>
</reference>
<evidence type="ECO:0000313" key="1">
    <source>
        <dbReference type="EMBL" id="CAG9937113.1"/>
    </source>
</evidence>